<proteinExistence type="predicted"/>
<dbReference type="EnsemblPlants" id="Solyc02g005100.2.1">
    <property type="protein sequence ID" value="Solyc02g005100.2.1.1"/>
    <property type="gene ID" value="Solyc02g005100.2"/>
</dbReference>
<dbReference type="Proteomes" id="UP000004994">
    <property type="component" value="Chromosome 2"/>
</dbReference>
<evidence type="ECO:0000313" key="2">
    <source>
        <dbReference type="Proteomes" id="UP000004994"/>
    </source>
</evidence>
<sequence>MLSSWLLRFIVRSGLVRFYAEVRMLVELSVKLAGALIMSW</sequence>
<reference evidence="1" key="2">
    <citation type="submission" date="2019-01" db="UniProtKB">
        <authorList>
            <consortium name="EnsemblPlants"/>
        </authorList>
    </citation>
    <scope>IDENTIFICATION</scope>
    <source>
        <strain evidence="1">cv. Heinz 1706</strain>
    </source>
</reference>
<dbReference type="Gramene" id="Solyc02g005100.2.1">
    <property type="protein sequence ID" value="Solyc02g005100.2.1.1"/>
    <property type="gene ID" value="Solyc02g005100.2"/>
</dbReference>
<keyword evidence="2" id="KW-1185">Reference proteome</keyword>
<organism evidence="1">
    <name type="scientific">Solanum lycopersicum</name>
    <name type="common">Tomato</name>
    <name type="synonym">Lycopersicon esculentum</name>
    <dbReference type="NCBI Taxonomy" id="4081"/>
    <lineage>
        <taxon>Eukaryota</taxon>
        <taxon>Viridiplantae</taxon>
        <taxon>Streptophyta</taxon>
        <taxon>Embryophyta</taxon>
        <taxon>Tracheophyta</taxon>
        <taxon>Spermatophyta</taxon>
        <taxon>Magnoliopsida</taxon>
        <taxon>eudicotyledons</taxon>
        <taxon>Gunneridae</taxon>
        <taxon>Pentapetalae</taxon>
        <taxon>asterids</taxon>
        <taxon>lamiids</taxon>
        <taxon>Solanales</taxon>
        <taxon>Solanaceae</taxon>
        <taxon>Solanoideae</taxon>
        <taxon>Solaneae</taxon>
        <taxon>Solanum</taxon>
        <taxon>Solanum subgen. Lycopersicon</taxon>
    </lineage>
</organism>
<accession>A0A3Q7EWL2</accession>
<evidence type="ECO:0000313" key="1">
    <source>
        <dbReference type="EnsemblPlants" id="Solyc02g005100.2.1.1"/>
    </source>
</evidence>
<dbReference type="AlphaFoldDB" id="A0A3Q7EWL2"/>
<name>A0A3Q7EWL2_SOLLC</name>
<protein>
    <submittedName>
        <fullName evidence="1">Uncharacterized protein</fullName>
    </submittedName>
</protein>
<dbReference type="InParanoid" id="A0A3Q7EWL2"/>
<reference evidence="1" key="1">
    <citation type="journal article" date="2012" name="Nature">
        <title>The tomato genome sequence provides insights into fleshy fruit evolution.</title>
        <authorList>
            <consortium name="Tomato Genome Consortium"/>
        </authorList>
    </citation>
    <scope>NUCLEOTIDE SEQUENCE [LARGE SCALE GENOMIC DNA]</scope>
    <source>
        <strain evidence="1">cv. Heinz 1706</strain>
    </source>
</reference>